<dbReference type="PANTHER" id="PTHR46279:SF10">
    <property type="entry name" value="RING-TYPE E3 UBIQUITIN TRANSFERASE"/>
    <property type="match status" value="1"/>
</dbReference>
<sequence length="673" mass="74600">MEISKNLIIFSIFFLHLLCMSCSESCTSMTCSHIGPSIEYPFRIKDLQPNSCGSPGFDVYCDSESEKTLLLLPSAGNFSIDYIDYDIRRISLSDPDDCLPQKLMFLDLDKISPFVPQGEYMDFQLYNCSGDFHKYAAYEQIRCLSKSGYTVISIGAYPTTSVYGSKCTFLETISAPKLVSYFTELSSVSRIYLTWNETKCASCATQPNIRKGIGLGLGLGFGLGLALPVVIAFYICIRCNCQEQTNQSADNTISRNTNQVSGLQRQSTAVTFGLDQVIIDSYPALVIGESGRLIIPDDATCSICLSDYAPHEMLKMLPECLRRFHADCIDQWLRAKAFLLSMGDDESCRPMTCMSSQTSIEFPFRLKDRQPKSCGSPGFDVYCDNKSGTPLLELHSAGNFSIDYIYYYIREIYVSDPDNCLPHKLMSFNLTKISPFQPLGDYMDFRLYNCSGDFQINDSYDNIVCLSGSDYTVISVGSSSMINDSNCTPLKVVSAPGSFSFSRLSSVSSLSLTWEEPNSCVSCGSTPVPLRGSGDKDSGDGTGAGFGLGLGITALLMMLVWYSWHRSRRNRRVVSTANANEANQQQSQSTLPPLTSGLDQRIIDLYPMVVIGESGRLIKPGDDTCSICLSEYSTYETLKMLPECLHRFHADCIDEWLRTKAICPICRISPSQS</sequence>
<reference evidence="19" key="1">
    <citation type="submission" date="2022-04" db="EMBL/GenBank/DDBJ databases">
        <title>Carnegiea gigantea Genome sequencing and assembly v2.</title>
        <authorList>
            <person name="Copetti D."/>
            <person name="Sanderson M.J."/>
            <person name="Burquez A."/>
            <person name="Wojciechowski M.F."/>
        </authorList>
    </citation>
    <scope>NUCLEOTIDE SEQUENCE</scope>
    <source>
        <strain evidence="19">SGP5-SGP5p</strain>
        <tissue evidence="19">Aerial part</tissue>
    </source>
</reference>
<keyword evidence="7" id="KW-0479">Metal-binding</keyword>
<evidence type="ECO:0000256" key="13">
    <source>
        <dbReference type="ARBA" id="ARBA00023136"/>
    </source>
</evidence>
<comment type="subcellular location">
    <subcellularLocation>
        <location evidence="2">Membrane</location>
        <topology evidence="2">Single-pass membrane protein</topology>
    </subcellularLocation>
</comment>
<evidence type="ECO:0000256" key="3">
    <source>
        <dbReference type="ARBA" id="ARBA00004906"/>
    </source>
</evidence>
<keyword evidence="12 16" id="KW-1133">Transmembrane helix</keyword>
<dbReference type="SMART" id="SM00184">
    <property type="entry name" value="RING"/>
    <property type="match status" value="2"/>
</dbReference>
<evidence type="ECO:0000313" key="19">
    <source>
        <dbReference type="EMBL" id="KAJ8452702.1"/>
    </source>
</evidence>
<organism evidence="19 20">
    <name type="scientific">Carnegiea gigantea</name>
    <dbReference type="NCBI Taxonomy" id="171969"/>
    <lineage>
        <taxon>Eukaryota</taxon>
        <taxon>Viridiplantae</taxon>
        <taxon>Streptophyta</taxon>
        <taxon>Embryophyta</taxon>
        <taxon>Tracheophyta</taxon>
        <taxon>Spermatophyta</taxon>
        <taxon>Magnoliopsida</taxon>
        <taxon>eudicotyledons</taxon>
        <taxon>Gunneridae</taxon>
        <taxon>Pentapetalae</taxon>
        <taxon>Caryophyllales</taxon>
        <taxon>Cactineae</taxon>
        <taxon>Cactaceae</taxon>
        <taxon>Cactoideae</taxon>
        <taxon>Echinocereeae</taxon>
        <taxon>Carnegiea</taxon>
    </lineage>
</organism>
<evidence type="ECO:0000256" key="11">
    <source>
        <dbReference type="ARBA" id="ARBA00022833"/>
    </source>
</evidence>
<comment type="catalytic activity">
    <reaction evidence="1">
        <text>S-ubiquitinyl-[E2 ubiquitin-conjugating enzyme]-L-cysteine + [acceptor protein]-L-lysine = [E2 ubiquitin-conjugating enzyme]-L-cysteine + N(6)-ubiquitinyl-[acceptor protein]-L-lysine.</text>
        <dbReference type="EC" id="2.3.2.27"/>
    </reaction>
</comment>
<evidence type="ECO:0000256" key="15">
    <source>
        <dbReference type="PROSITE-ProRule" id="PRU00175"/>
    </source>
</evidence>
<evidence type="ECO:0000256" key="4">
    <source>
        <dbReference type="ARBA" id="ARBA00012483"/>
    </source>
</evidence>
<evidence type="ECO:0000256" key="6">
    <source>
        <dbReference type="ARBA" id="ARBA00022692"/>
    </source>
</evidence>
<dbReference type="InterPro" id="IPR046948">
    <property type="entry name" value="ATL20-22-like"/>
</dbReference>
<dbReference type="Pfam" id="PF13639">
    <property type="entry name" value="zf-RING_2"/>
    <property type="match status" value="2"/>
</dbReference>
<dbReference type="PANTHER" id="PTHR46279">
    <property type="entry name" value="RING/U-BOX SUPERFAMILY PROTEIN"/>
    <property type="match status" value="1"/>
</dbReference>
<dbReference type="GO" id="GO:0008270">
    <property type="term" value="F:zinc ion binding"/>
    <property type="evidence" value="ECO:0007669"/>
    <property type="project" value="UniProtKB-KW"/>
</dbReference>
<evidence type="ECO:0000256" key="2">
    <source>
        <dbReference type="ARBA" id="ARBA00004167"/>
    </source>
</evidence>
<feature type="chain" id="PRO_5040304852" description="RING-type E3 ubiquitin transferase" evidence="17">
    <location>
        <begin position="24"/>
        <end position="673"/>
    </location>
</feature>
<dbReference type="AlphaFoldDB" id="A0A9Q1L256"/>
<dbReference type="EC" id="2.3.2.27" evidence="4"/>
<dbReference type="Proteomes" id="UP001153076">
    <property type="component" value="Unassembled WGS sequence"/>
</dbReference>
<dbReference type="GO" id="GO:0016020">
    <property type="term" value="C:membrane"/>
    <property type="evidence" value="ECO:0007669"/>
    <property type="project" value="UniProtKB-SubCell"/>
</dbReference>
<keyword evidence="9 15" id="KW-0863">Zinc-finger</keyword>
<comment type="similarity">
    <text evidence="14">Belongs to the RING-type zinc finger family. ATL subfamily.</text>
</comment>
<feature type="domain" description="RING-type" evidence="18">
    <location>
        <begin position="625"/>
        <end position="667"/>
    </location>
</feature>
<feature type="transmembrane region" description="Helical" evidence="16">
    <location>
        <begin position="543"/>
        <end position="562"/>
    </location>
</feature>
<dbReference type="GO" id="GO:0030247">
    <property type="term" value="F:polysaccharide binding"/>
    <property type="evidence" value="ECO:0007669"/>
    <property type="project" value="InterPro"/>
</dbReference>
<evidence type="ECO:0000313" key="20">
    <source>
        <dbReference type="Proteomes" id="UP001153076"/>
    </source>
</evidence>
<evidence type="ECO:0000256" key="17">
    <source>
        <dbReference type="SAM" id="SignalP"/>
    </source>
</evidence>
<evidence type="ECO:0000256" key="10">
    <source>
        <dbReference type="ARBA" id="ARBA00022786"/>
    </source>
</evidence>
<name>A0A9Q1L256_9CARY</name>
<dbReference type="PROSITE" id="PS50089">
    <property type="entry name" value="ZF_RING_2"/>
    <property type="match status" value="1"/>
</dbReference>
<evidence type="ECO:0000256" key="14">
    <source>
        <dbReference type="ARBA" id="ARBA00024209"/>
    </source>
</evidence>
<comment type="caution">
    <text evidence="19">The sequence shown here is derived from an EMBL/GenBank/DDBJ whole genome shotgun (WGS) entry which is preliminary data.</text>
</comment>
<dbReference type="GO" id="GO:0061630">
    <property type="term" value="F:ubiquitin protein ligase activity"/>
    <property type="evidence" value="ECO:0007669"/>
    <property type="project" value="UniProtKB-EC"/>
</dbReference>
<keyword evidence="10" id="KW-0833">Ubl conjugation pathway</keyword>
<protein>
    <recommendedName>
        <fullName evidence="4">RING-type E3 ubiquitin transferase</fullName>
        <ecNumber evidence="4">2.3.2.27</ecNumber>
    </recommendedName>
</protein>
<evidence type="ECO:0000256" key="5">
    <source>
        <dbReference type="ARBA" id="ARBA00022679"/>
    </source>
</evidence>
<dbReference type="InterPro" id="IPR013083">
    <property type="entry name" value="Znf_RING/FYVE/PHD"/>
</dbReference>
<evidence type="ECO:0000256" key="8">
    <source>
        <dbReference type="ARBA" id="ARBA00022729"/>
    </source>
</evidence>
<keyword evidence="8 17" id="KW-0732">Signal</keyword>
<keyword evidence="6 16" id="KW-0812">Transmembrane</keyword>
<keyword evidence="5" id="KW-0808">Transferase</keyword>
<feature type="signal peptide" evidence="17">
    <location>
        <begin position="1"/>
        <end position="23"/>
    </location>
</feature>
<evidence type="ECO:0000256" key="1">
    <source>
        <dbReference type="ARBA" id="ARBA00000900"/>
    </source>
</evidence>
<dbReference type="EMBL" id="JAKOGI010000003">
    <property type="protein sequence ID" value="KAJ8452702.1"/>
    <property type="molecule type" value="Genomic_DNA"/>
</dbReference>
<evidence type="ECO:0000256" key="16">
    <source>
        <dbReference type="SAM" id="Phobius"/>
    </source>
</evidence>
<dbReference type="Gene3D" id="3.30.40.10">
    <property type="entry name" value="Zinc/RING finger domain, C3HC4 (zinc finger)"/>
    <property type="match status" value="2"/>
</dbReference>
<evidence type="ECO:0000256" key="7">
    <source>
        <dbReference type="ARBA" id="ARBA00022723"/>
    </source>
</evidence>
<comment type="pathway">
    <text evidence="3">Protein modification; protein ubiquitination.</text>
</comment>
<dbReference type="OrthoDB" id="899952at2759"/>
<keyword evidence="11" id="KW-0862">Zinc</keyword>
<keyword evidence="13 16" id="KW-0472">Membrane</keyword>
<evidence type="ECO:0000256" key="9">
    <source>
        <dbReference type="ARBA" id="ARBA00022771"/>
    </source>
</evidence>
<dbReference type="SUPFAM" id="SSF57850">
    <property type="entry name" value="RING/U-box"/>
    <property type="match status" value="2"/>
</dbReference>
<proteinExistence type="inferred from homology"/>
<dbReference type="InterPro" id="IPR001841">
    <property type="entry name" value="Znf_RING"/>
</dbReference>
<evidence type="ECO:0000256" key="12">
    <source>
        <dbReference type="ARBA" id="ARBA00022989"/>
    </source>
</evidence>
<evidence type="ECO:0000259" key="18">
    <source>
        <dbReference type="PROSITE" id="PS50089"/>
    </source>
</evidence>
<dbReference type="InterPro" id="IPR025287">
    <property type="entry name" value="WAK_GUB"/>
</dbReference>
<dbReference type="Pfam" id="PF13947">
    <property type="entry name" value="GUB_WAK_bind"/>
    <property type="match status" value="2"/>
</dbReference>
<gene>
    <name evidence="19" type="ORF">Cgig2_005038</name>
</gene>
<keyword evidence="20" id="KW-1185">Reference proteome</keyword>
<accession>A0A9Q1L256</accession>